<evidence type="ECO:0000256" key="1">
    <source>
        <dbReference type="SAM" id="SignalP"/>
    </source>
</evidence>
<evidence type="ECO:0000313" key="3">
    <source>
        <dbReference type="EMBL" id="EFN88160.1"/>
    </source>
</evidence>
<dbReference type="GO" id="GO:0008061">
    <property type="term" value="F:chitin binding"/>
    <property type="evidence" value="ECO:0007669"/>
    <property type="project" value="InterPro"/>
</dbReference>
<dbReference type="EMBL" id="GL446273">
    <property type="protein sequence ID" value="EFN88160.1"/>
    <property type="molecule type" value="Genomic_DNA"/>
</dbReference>
<evidence type="ECO:0000313" key="4">
    <source>
        <dbReference type="Proteomes" id="UP000008237"/>
    </source>
</evidence>
<dbReference type="SMART" id="SM00494">
    <property type="entry name" value="ChtBD2"/>
    <property type="match status" value="1"/>
</dbReference>
<gene>
    <name evidence="3" type="ORF">EAI_15696</name>
</gene>
<feature type="domain" description="Chitin-binding type-2" evidence="2">
    <location>
        <begin position="64"/>
        <end position="118"/>
    </location>
</feature>
<dbReference type="OMA" id="DPFNCKK"/>
<proteinExistence type="predicted"/>
<reference evidence="3 4" key="1">
    <citation type="journal article" date="2010" name="Science">
        <title>Genomic comparison of the ants Camponotus floridanus and Harpegnathos saltator.</title>
        <authorList>
            <person name="Bonasio R."/>
            <person name="Zhang G."/>
            <person name="Ye C."/>
            <person name="Mutti N.S."/>
            <person name="Fang X."/>
            <person name="Qin N."/>
            <person name="Donahue G."/>
            <person name="Yang P."/>
            <person name="Li Q."/>
            <person name="Li C."/>
            <person name="Zhang P."/>
            <person name="Huang Z."/>
            <person name="Berger S.L."/>
            <person name="Reinberg D."/>
            <person name="Wang J."/>
            <person name="Liebig J."/>
        </authorList>
    </citation>
    <scope>NUCLEOTIDE SEQUENCE [LARGE SCALE GENOMIC DNA]</scope>
    <source>
        <strain evidence="3 4">R22 G/1</strain>
    </source>
</reference>
<organism evidence="4">
    <name type="scientific">Harpegnathos saltator</name>
    <name type="common">Jerdon's jumping ant</name>
    <dbReference type="NCBI Taxonomy" id="610380"/>
    <lineage>
        <taxon>Eukaryota</taxon>
        <taxon>Metazoa</taxon>
        <taxon>Ecdysozoa</taxon>
        <taxon>Arthropoda</taxon>
        <taxon>Hexapoda</taxon>
        <taxon>Insecta</taxon>
        <taxon>Pterygota</taxon>
        <taxon>Neoptera</taxon>
        <taxon>Endopterygota</taxon>
        <taxon>Hymenoptera</taxon>
        <taxon>Apocrita</taxon>
        <taxon>Aculeata</taxon>
        <taxon>Formicoidea</taxon>
        <taxon>Formicidae</taxon>
        <taxon>Ponerinae</taxon>
        <taxon>Ponerini</taxon>
        <taxon>Harpegnathos</taxon>
    </lineage>
</organism>
<dbReference type="AlphaFoldDB" id="E2B818"/>
<evidence type="ECO:0000259" key="2">
    <source>
        <dbReference type="PROSITE" id="PS50940"/>
    </source>
</evidence>
<accession>E2B818</accession>
<keyword evidence="4" id="KW-1185">Reference proteome</keyword>
<dbReference type="SUPFAM" id="SSF57625">
    <property type="entry name" value="Invertebrate chitin-binding proteins"/>
    <property type="match status" value="1"/>
</dbReference>
<dbReference type="KEGG" id="hst:105192125"/>
<dbReference type="PhylomeDB" id="E2B818"/>
<dbReference type="InParanoid" id="E2B818"/>
<dbReference type="PROSITE" id="PS50940">
    <property type="entry name" value="CHIT_BIND_II"/>
    <property type="match status" value="1"/>
</dbReference>
<dbReference type="InterPro" id="IPR002557">
    <property type="entry name" value="Chitin-bd_dom"/>
</dbReference>
<dbReference type="Gene3D" id="2.170.140.10">
    <property type="entry name" value="Chitin binding domain"/>
    <property type="match status" value="1"/>
</dbReference>
<dbReference type="Proteomes" id="UP000008237">
    <property type="component" value="Unassembled WGS sequence"/>
</dbReference>
<feature type="chain" id="PRO_5003157173" description="Chitin-binding type-2 domain-containing protein" evidence="1">
    <location>
        <begin position="23"/>
        <end position="118"/>
    </location>
</feature>
<sequence length="118" mass="13803">MLQMRCMFRWILWLLMGMVTQAYVTHEKFIEVHELSSMESLIDQLAPVDPALHAFPTTPTVPLLPNCMKQGYLRDPFNCGKFYRCEHSYSVPMAFYCQSGLIFNMHTESCDHLQYVQC</sequence>
<dbReference type="OrthoDB" id="6020543at2759"/>
<keyword evidence="1" id="KW-0732">Signal</keyword>
<dbReference type="GO" id="GO:0005576">
    <property type="term" value="C:extracellular region"/>
    <property type="evidence" value="ECO:0007669"/>
    <property type="project" value="InterPro"/>
</dbReference>
<protein>
    <recommendedName>
        <fullName evidence="2">Chitin-binding type-2 domain-containing protein</fullName>
    </recommendedName>
</protein>
<dbReference type="Pfam" id="PF01607">
    <property type="entry name" value="CBM_14"/>
    <property type="match status" value="1"/>
</dbReference>
<dbReference type="STRING" id="610380.E2B818"/>
<feature type="signal peptide" evidence="1">
    <location>
        <begin position="1"/>
        <end position="22"/>
    </location>
</feature>
<name>E2B818_HARSA</name>
<dbReference type="InterPro" id="IPR036508">
    <property type="entry name" value="Chitin-bd_dom_sf"/>
</dbReference>